<name>A0AAW5IIG6_9BACT</name>
<dbReference type="CDD" id="cd13120">
    <property type="entry name" value="BF2867_like_N"/>
    <property type="match status" value="1"/>
</dbReference>
<dbReference type="AlphaFoldDB" id="A0AAW5IIG6"/>
<dbReference type="Proteomes" id="UP001205531">
    <property type="component" value="Unassembled WGS sequence"/>
</dbReference>
<dbReference type="EMBL" id="JANDWZ010000004">
    <property type="protein sequence ID" value="MCP9563583.1"/>
    <property type="molecule type" value="Genomic_DNA"/>
</dbReference>
<dbReference type="Pfam" id="PF13149">
    <property type="entry name" value="Mfa_like_1"/>
    <property type="match status" value="1"/>
</dbReference>
<dbReference type="RefSeq" id="WP_254950638.1">
    <property type="nucleotide sequence ID" value="NZ_JANDWY010000004.1"/>
</dbReference>
<evidence type="ECO:0000313" key="2">
    <source>
        <dbReference type="EMBL" id="MCP9563583.1"/>
    </source>
</evidence>
<evidence type="ECO:0000313" key="3">
    <source>
        <dbReference type="Proteomes" id="UP001205531"/>
    </source>
</evidence>
<feature type="chain" id="PRO_5043341475" evidence="1">
    <location>
        <begin position="27"/>
        <end position="377"/>
    </location>
</feature>
<accession>A0AAW5IIG6</accession>
<proteinExistence type="predicted"/>
<comment type="caution">
    <text evidence="2">The sequence shown here is derived from an EMBL/GenBank/DDBJ whole genome shotgun (WGS) entry which is preliminary data.</text>
</comment>
<dbReference type="InterPro" id="IPR025049">
    <property type="entry name" value="Mfa-like_1"/>
</dbReference>
<sequence>MKKVIFGTALASMALLSACSSDNELANVETAANNAIGFHVVGNKAETRANPITPDNLTTTDFNVFAYKNNNGTDGDIFMGDKENDNHLYGVRIKYETETNKWVYNDPNELRYWPTTALNFYAVNPGSTTSFSWNFTNQKKQITYACSDEYVKNSKGEYYNNPNIDAMYAVTKNQTQTNNDGFVKFNFKHILSQVVFQAKTQYANMEVEIKALSIHNFYFGGTFTIPEGEPSQTDWNPTAISYHSKGFTAVMDESIKVAKTDEVTNISTKGPMLFIPQKLTEWDLKGNIDATATAKQSYLKITCKIKQSGAYLFGGDTTFDELYVPFGADWQPGKRYIYTLIFGGGYNAQGQAILQPINFKAEVGKWEDADATINVNK</sequence>
<reference evidence="2" key="1">
    <citation type="submission" date="2022-07" db="EMBL/GenBank/DDBJ databases">
        <title>Prevotella copri.</title>
        <authorList>
            <person name="Yang C."/>
        </authorList>
    </citation>
    <scope>NUCLEOTIDE SEQUENCE</scope>
    <source>
        <strain evidence="2">HF2107</strain>
    </source>
</reference>
<organism evidence="2 3">
    <name type="scientific">Segatella copri</name>
    <dbReference type="NCBI Taxonomy" id="165179"/>
    <lineage>
        <taxon>Bacteria</taxon>
        <taxon>Pseudomonadati</taxon>
        <taxon>Bacteroidota</taxon>
        <taxon>Bacteroidia</taxon>
        <taxon>Bacteroidales</taxon>
        <taxon>Prevotellaceae</taxon>
        <taxon>Segatella</taxon>
    </lineage>
</organism>
<protein>
    <submittedName>
        <fullName evidence="2">Fimbrillin family protein</fullName>
    </submittedName>
</protein>
<gene>
    <name evidence="2" type="ORF">NNC64_03220</name>
</gene>
<evidence type="ECO:0000256" key="1">
    <source>
        <dbReference type="SAM" id="SignalP"/>
    </source>
</evidence>
<dbReference type="PROSITE" id="PS51257">
    <property type="entry name" value="PROKAR_LIPOPROTEIN"/>
    <property type="match status" value="1"/>
</dbReference>
<keyword evidence="1" id="KW-0732">Signal</keyword>
<feature type="signal peptide" evidence="1">
    <location>
        <begin position="1"/>
        <end position="26"/>
    </location>
</feature>